<keyword evidence="4 7" id="KW-0812">Transmembrane</keyword>
<gene>
    <name evidence="9" type="ORF">GCM10007096_38300</name>
</gene>
<evidence type="ECO:0000256" key="3">
    <source>
        <dbReference type="ARBA" id="ARBA00022475"/>
    </source>
</evidence>
<keyword evidence="5 7" id="KW-1133">Transmembrane helix</keyword>
<proteinExistence type="inferred from homology"/>
<organism evidence="9 10">
    <name type="scientific">Pullulanibacillus pueri</name>
    <dbReference type="NCBI Taxonomy" id="1437324"/>
    <lineage>
        <taxon>Bacteria</taxon>
        <taxon>Bacillati</taxon>
        <taxon>Bacillota</taxon>
        <taxon>Bacilli</taxon>
        <taxon>Bacillales</taxon>
        <taxon>Sporolactobacillaceae</taxon>
        <taxon>Pullulanibacillus</taxon>
    </lineage>
</organism>
<dbReference type="PANTHER" id="PTHR42709:SF6">
    <property type="entry name" value="UNDECAPRENYL PHOSPHATE TRANSPORTER A"/>
    <property type="match status" value="1"/>
</dbReference>
<evidence type="ECO:0000256" key="5">
    <source>
        <dbReference type="ARBA" id="ARBA00022989"/>
    </source>
</evidence>
<dbReference type="Pfam" id="PF09335">
    <property type="entry name" value="VTT_dom"/>
    <property type="match status" value="1"/>
</dbReference>
<comment type="subcellular location">
    <subcellularLocation>
        <location evidence="1">Cell membrane</location>
        <topology evidence="1">Multi-pass membrane protein</topology>
    </subcellularLocation>
</comment>
<keyword evidence="3" id="KW-1003">Cell membrane</keyword>
<comment type="similarity">
    <text evidence="2">Belongs to the DedA family.</text>
</comment>
<dbReference type="EMBL" id="BMFV01000042">
    <property type="protein sequence ID" value="GGH87696.1"/>
    <property type="molecule type" value="Genomic_DNA"/>
</dbReference>
<evidence type="ECO:0000256" key="2">
    <source>
        <dbReference type="ARBA" id="ARBA00010792"/>
    </source>
</evidence>
<evidence type="ECO:0000313" key="10">
    <source>
        <dbReference type="Proteomes" id="UP000656813"/>
    </source>
</evidence>
<keyword evidence="6 7" id="KW-0472">Membrane</keyword>
<evidence type="ECO:0000256" key="6">
    <source>
        <dbReference type="ARBA" id="ARBA00023136"/>
    </source>
</evidence>
<dbReference type="InterPro" id="IPR032816">
    <property type="entry name" value="VTT_dom"/>
</dbReference>
<feature type="transmembrane region" description="Helical" evidence="7">
    <location>
        <begin position="51"/>
        <end position="73"/>
    </location>
</feature>
<evidence type="ECO:0000259" key="8">
    <source>
        <dbReference type="Pfam" id="PF09335"/>
    </source>
</evidence>
<feature type="domain" description="VTT" evidence="8">
    <location>
        <begin position="30"/>
        <end position="148"/>
    </location>
</feature>
<dbReference type="InterPro" id="IPR051311">
    <property type="entry name" value="DedA_domain"/>
</dbReference>
<feature type="transmembrane region" description="Helical" evidence="7">
    <location>
        <begin position="12"/>
        <end position="39"/>
    </location>
</feature>
<accession>A0A8J3EQI1</accession>
<feature type="transmembrane region" description="Helical" evidence="7">
    <location>
        <begin position="128"/>
        <end position="147"/>
    </location>
</feature>
<name>A0A8J3EQI1_9BACL</name>
<evidence type="ECO:0000256" key="1">
    <source>
        <dbReference type="ARBA" id="ARBA00004651"/>
    </source>
</evidence>
<evidence type="ECO:0000313" key="9">
    <source>
        <dbReference type="EMBL" id="GGH87696.1"/>
    </source>
</evidence>
<evidence type="ECO:0000256" key="4">
    <source>
        <dbReference type="ARBA" id="ARBA00022692"/>
    </source>
</evidence>
<dbReference type="GO" id="GO:0005886">
    <property type="term" value="C:plasma membrane"/>
    <property type="evidence" value="ECO:0007669"/>
    <property type="project" value="UniProtKB-SubCell"/>
</dbReference>
<comment type="caution">
    <text evidence="9">The sequence shown here is derived from an EMBL/GenBank/DDBJ whole genome shotgun (WGS) entry which is preliminary data.</text>
</comment>
<protein>
    <recommendedName>
        <fullName evidence="8">VTT domain-containing protein</fullName>
    </recommendedName>
</protein>
<reference evidence="9" key="2">
    <citation type="submission" date="2020-09" db="EMBL/GenBank/DDBJ databases">
        <authorList>
            <person name="Sun Q."/>
            <person name="Zhou Y."/>
        </authorList>
    </citation>
    <scope>NUCLEOTIDE SEQUENCE</scope>
    <source>
        <strain evidence="9">CGMCC 1.12777</strain>
    </source>
</reference>
<sequence length="158" mass="17833">MIQLVLDWLGNLGIIGLLITMLIEGSSVPFPGIIIVLAYGYVMDFNLWESLLIAVTMSMAYTLASLIPYYLGYTLDTFFKKRLRKGIDKAKHWFSKYGLWSIAVTRPFGIGNYISYVAGITKVKLGPYLALTFIGIFPWCFVMIYIGKEAILVIKNLL</sequence>
<keyword evidence="10" id="KW-1185">Reference proteome</keyword>
<evidence type="ECO:0000256" key="7">
    <source>
        <dbReference type="SAM" id="Phobius"/>
    </source>
</evidence>
<dbReference type="Proteomes" id="UP000656813">
    <property type="component" value="Unassembled WGS sequence"/>
</dbReference>
<dbReference type="AlphaFoldDB" id="A0A8J3EQI1"/>
<reference evidence="9" key="1">
    <citation type="journal article" date="2014" name="Int. J. Syst. Evol. Microbiol.">
        <title>Complete genome sequence of Corynebacterium casei LMG S-19264T (=DSM 44701T), isolated from a smear-ripened cheese.</title>
        <authorList>
            <consortium name="US DOE Joint Genome Institute (JGI-PGF)"/>
            <person name="Walter F."/>
            <person name="Albersmeier A."/>
            <person name="Kalinowski J."/>
            <person name="Ruckert C."/>
        </authorList>
    </citation>
    <scope>NUCLEOTIDE SEQUENCE</scope>
    <source>
        <strain evidence="9">CGMCC 1.12777</strain>
    </source>
</reference>
<dbReference type="PANTHER" id="PTHR42709">
    <property type="entry name" value="ALKALINE PHOSPHATASE LIKE PROTEIN"/>
    <property type="match status" value="1"/>
</dbReference>
<feature type="transmembrane region" description="Helical" evidence="7">
    <location>
        <begin position="94"/>
        <end position="116"/>
    </location>
</feature>
<dbReference type="RefSeq" id="WP_188498987.1">
    <property type="nucleotide sequence ID" value="NZ_BMFV01000042.1"/>
</dbReference>